<gene>
    <name evidence="4" type="ORF">WDJ61_16990</name>
</gene>
<dbReference type="GO" id="GO:0004519">
    <property type="term" value="F:endonuclease activity"/>
    <property type="evidence" value="ECO:0007669"/>
    <property type="project" value="UniProtKB-KW"/>
</dbReference>
<dbReference type="InterPro" id="IPR013783">
    <property type="entry name" value="Ig-like_fold"/>
</dbReference>
<dbReference type="PANTHER" id="PTHR42834:SF1">
    <property type="entry name" value="ENDONUCLEASE_EXONUCLEASE_PHOSPHATASE FAMILY PROTEIN (AFU_ORTHOLOGUE AFUA_3G09210)"/>
    <property type="match status" value="1"/>
</dbReference>
<reference evidence="4 5" key="1">
    <citation type="submission" date="2024-02" db="EMBL/GenBank/DDBJ databases">
        <title>Seven novel Bacillus-like species.</title>
        <authorList>
            <person name="Liu G."/>
        </authorList>
    </citation>
    <scope>NUCLEOTIDE SEQUENCE [LARGE SCALE GENOMIC DNA]</scope>
    <source>
        <strain evidence="4 5">FJAT-52991</strain>
    </source>
</reference>
<keyword evidence="4" id="KW-0255">Endonuclease</keyword>
<protein>
    <submittedName>
        <fullName evidence="4">Endonuclease</fullName>
    </submittedName>
</protein>
<feature type="chain" id="PRO_5045309473" evidence="2">
    <location>
        <begin position="34"/>
        <end position="1583"/>
    </location>
</feature>
<dbReference type="InterPro" id="IPR001322">
    <property type="entry name" value="Lamin_tail_dom"/>
</dbReference>
<dbReference type="Pfam" id="PF18942">
    <property type="entry name" value="DUF5689"/>
    <property type="match status" value="1"/>
</dbReference>
<evidence type="ECO:0000256" key="2">
    <source>
        <dbReference type="SAM" id="SignalP"/>
    </source>
</evidence>
<accession>A0ABZ2N5N1</accession>
<keyword evidence="4" id="KW-0378">Hydrolase</keyword>
<dbReference type="Pfam" id="PF13290">
    <property type="entry name" value="CHB_HEX_C_1"/>
    <property type="match status" value="1"/>
</dbReference>
<feature type="region of interest" description="Disordered" evidence="1">
    <location>
        <begin position="182"/>
        <end position="208"/>
    </location>
</feature>
<evidence type="ECO:0000313" key="4">
    <source>
        <dbReference type="EMBL" id="WXB92899.1"/>
    </source>
</evidence>
<dbReference type="InterPro" id="IPR007346">
    <property type="entry name" value="Endonuclease-I"/>
</dbReference>
<feature type="region of interest" description="Disordered" evidence="1">
    <location>
        <begin position="1251"/>
        <end position="1270"/>
    </location>
</feature>
<dbReference type="SUPFAM" id="SSF56219">
    <property type="entry name" value="DNase I-like"/>
    <property type="match status" value="1"/>
</dbReference>
<evidence type="ECO:0000256" key="1">
    <source>
        <dbReference type="SAM" id="MobiDB-lite"/>
    </source>
</evidence>
<dbReference type="PROSITE" id="PS51841">
    <property type="entry name" value="LTD"/>
    <property type="match status" value="1"/>
</dbReference>
<dbReference type="Gene3D" id="3.60.10.10">
    <property type="entry name" value="Endonuclease/exonuclease/phosphatase"/>
    <property type="match status" value="1"/>
</dbReference>
<evidence type="ECO:0000313" key="5">
    <source>
        <dbReference type="Proteomes" id="UP001387364"/>
    </source>
</evidence>
<dbReference type="InterPro" id="IPR036691">
    <property type="entry name" value="Endo/exonu/phosph_ase_sf"/>
</dbReference>
<evidence type="ECO:0000259" key="3">
    <source>
        <dbReference type="PROSITE" id="PS51841"/>
    </source>
</evidence>
<feature type="domain" description="LTD" evidence="3">
    <location>
        <begin position="27"/>
        <end position="145"/>
    </location>
</feature>
<dbReference type="Proteomes" id="UP001387364">
    <property type="component" value="Chromosome"/>
</dbReference>
<dbReference type="Pfam" id="PF04231">
    <property type="entry name" value="Endonuclease_1"/>
    <property type="match status" value="1"/>
</dbReference>
<dbReference type="Gene3D" id="2.60.40.2700">
    <property type="match status" value="1"/>
</dbReference>
<keyword evidence="5" id="KW-1185">Reference proteome</keyword>
<dbReference type="InterPro" id="IPR043744">
    <property type="entry name" value="DUF5689"/>
</dbReference>
<name>A0ABZ2N5N1_9BACI</name>
<dbReference type="RefSeq" id="WP_338751884.1">
    <property type="nucleotide sequence ID" value="NZ_CP147404.1"/>
</dbReference>
<dbReference type="Pfam" id="PF19580">
    <property type="entry name" value="Exo_endo_phos_3"/>
    <property type="match status" value="1"/>
</dbReference>
<sequence length="1583" mass="171983">MSKKKWKKTLNSVLSATLATSLLVPAFPLTAKAATTATDLIISEYIEGSSFNKAIELYNGTGKEIDLSTYTLEMHSNGATTATNKVNLTGTLESNDTYVIYHKDAAPEIKKQGDLENSTVVNFNGDDPVVLRKDGAVVDSIGQANGSKNNFGADVTLVRKSSVISGDTNIEDAFVATEWNSSTKDDVSNLGSHEMDGSTPPEPTEPVDVTSATITGTAKVGEKLTAAANEGATNVKYQWQVADAADGTYTDIEGATKATLPLTAAQERKFIQVVISGDNSSTATSKATEQVAAADPVQVMSIADARTKAQGQEVVVKGVVTAKLKNTIHMQDETGAIAVRPTSLNVELGDEVTLKGTLKEYNSLLQMEPATIETKGDNVGVPEPLEITASEVKEENESKLAKIKNVTITADLGSGNYSGTVDGETVTIRDENGNLGLAANTKYDSITGIVSQFKDTYQIIPRSQQDIVADSSVVQPVFANPGSGTFVGGTTVNLSTNTPNADILYTVDGTDPIEKGVKYEAPIEITADTTLKAVVKAADGKYSEVKTFDYKVTDSLQIHDIQGASHQSSFDGQTVQNIEGIVTYSFVLGGSTYYHIQTPDEKVDNDPKTSEGMILYSGKNAWPIKVGDLVSVTGKVSEYAIDGFPDRQKTDMKTTQINVRNDQGGNVEVIQSGVDLPKPIVIDEKNLPNQHVDSDHLAEFNPNVDAIDFWESLEGMRIEVGNVKAVAPQEHGDLVTVLESKQTNSLHGGVLLEKDKQNADRIQFRLEPNSQARDFEVATGDKFKGPITGVVGYSFQNYKIYVSLDEMKAAHVKGEAKPEQTKIVKDDEKLTIASYNLENFSNNSKTTTDDKAQKLARAIANDMKSPDIVGVTEVQDNNGPDAGDSKADQSYQRLITEIKKAGGPEYKYVNIDPENDQDGGQPGANIRVGFLYNPERVSLTEGMPAGNATTAVDYKDGKLTHNPGRIDPTNSAFNSSRKPLAAQFDFQGESVIVIANHWNSKNGDTPLFGSQQPPVYGSEVQRKQIATVVSDFIKDVKTENPNANIVSLGDFNDFQFTEALKIHEGEHMTNMINKVEESDRYTYVYQGNSQVLDHILVSNNLVDQTEVDILHVNADFTDMAGRASDHDPLLVQVGLADDGEVAPITPEKVYNLKNFKTKKLTIQSPSVGIDLDESSVITEGIYLTSAYAELKGAGLKTTKVTIKPKNEGAIIDFKGAEVSEVIIDGTNVKEIRGAENIKNIKYENGATPDSIKFTDSKGEPIGSPSLPEENKAPVLKKDFENQTVKVGETISLPLSDYFSDPDNDPLTFTSTKGSIDPKTATLTLALEEGTHMVAVTATDGKASETARFGVTVKGEETPVDDYYKDAYGKTGSELKASLHEIIDDHTQLSYDQVWEALKETDEDPANPNNVILLYSGKSRPKSAAGGDVGDWNREHVWAKSHGDFGTSRGPGTDIHHLRPTDVTINSTRGSLDFDNGGSPVKNCDGCFKTANSWEPPDRVKGDVARMLFYMTVRYENGDRVDLELNEKLNNGKNPYHGKESVLLEWHEQDPVDNFEKNRNNVIQKWQGNRNPFIDHPEWAEMIW</sequence>
<dbReference type="Pfam" id="PF00932">
    <property type="entry name" value="LTD"/>
    <property type="match status" value="1"/>
</dbReference>
<feature type="signal peptide" evidence="2">
    <location>
        <begin position="1"/>
        <end position="33"/>
    </location>
</feature>
<dbReference type="EMBL" id="CP147404">
    <property type="protein sequence ID" value="WXB92899.1"/>
    <property type="molecule type" value="Genomic_DNA"/>
</dbReference>
<dbReference type="InterPro" id="IPR044925">
    <property type="entry name" value="His-Me_finger_sf"/>
</dbReference>
<keyword evidence="2" id="KW-0732">Signal</keyword>
<dbReference type="InterPro" id="IPR059177">
    <property type="entry name" value="GH29D-like_dom"/>
</dbReference>
<dbReference type="InterPro" id="IPR005135">
    <property type="entry name" value="Endo/exonuclease/phosphatase"/>
</dbReference>
<keyword evidence="4" id="KW-0540">Nuclease</keyword>
<organism evidence="4 5">
    <name type="scientific">Bacillus kandeliae</name>
    <dbReference type="NCBI Taxonomy" id="3129297"/>
    <lineage>
        <taxon>Bacteria</taxon>
        <taxon>Bacillati</taxon>
        <taxon>Bacillota</taxon>
        <taxon>Bacilli</taxon>
        <taxon>Bacillales</taxon>
        <taxon>Bacillaceae</taxon>
        <taxon>Bacillus</taxon>
    </lineage>
</organism>
<proteinExistence type="predicted"/>
<dbReference type="CDD" id="cd04486">
    <property type="entry name" value="YhcR_OBF_like"/>
    <property type="match status" value="1"/>
</dbReference>
<dbReference type="PANTHER" id="PTHR42834">
    <property type="entry name" value="ENDONUCLEASE/EXONUCLEASE/PHOSPHATASE FAMILY PROTEIN (AFU_ORTHOLOGUE AFUA_3G09210)"/>
    <property type="match status" value="1"/>
</dbReference>
<dbReference type="SUPFAM" id="SSF54060">
    <property type="entry name" value="His-Me finger endonucleases"/>
    <property type="match status" value="1"/>
</dbReference>
<dbReference type="Gene3D" id="2.60.40.10">
    <property type="entry name" value="Immunoglobulins"/>
    <property type="match status" value="1"/>
</dbReference>